<dbReference type="OrthoDB" id="364779at2759"/>
<dbReference type="PANTHER" id="PTHR12770">
    <property type="entry name" value="RUS1 FAMILY PROTEIN C16ORF58"/>
    <property type="match status" value="1"/>
</dbReference>
<dbReference type="Proteomes" id="UP000034841">
    <property type="component" value="Unassembled WGS sequence"/>
</dbReference>
<dbReference type="EMBL" id="LBBL01000076">
    <property type="protein sequence ID" value="KKF95841.1"/>
    <property type="molecule type" value="Genomic_DNA"/>
</dbReference>
<dbReference type="PANTHER" id="PTHR12770:SF31">
    <property type="entry name" value="RUS FAMILY MEMBER 1"/>
    <property type="match status" value="1"/>
</dbReference>
<sequence length="517" mass="57465">MARLAAAPAADPVALQRRKKSMRSSEDARLNKGLSPQNDHGKRRISSECLAQKPFESDTRIEVEEIDRSGVLQRKWTQESDESMALVYAIDGSNRLNGFNLSQIKRALSDSFLPVGFPHSVTSDYLAYQTYDSLQAFFSTISSLLSSRALLEGLGVGNAESSATYALILTIFRDAISRLATIAFAHRAGLTIEPECKRFRFLADLFNDTAFFLDLLSPALPSFIKILVLCTSSALRAMCGVAAGSSKAALSSHFAKQDNMAELNAKEASQETAVGLIGLLIGTLIVQIFQDRHTVFWLMILLVLAHLYMNYCAVRSVNLTVLNRQRMTLLYQSFLRSGRLLTPAAIGDMESILLWTPIVHNRYDKPVARVSFAKCYKDLVSSKGREVITRGEKFIVWIHEGNGNDLYEIRIMLKDEAEHVDALKAWTVAMDKAWLLDRKCAPNDLLYSAARLANYFEPHTKTLEESEIAASENRLGSGCGDKFISELQDLGWNIDAAAFETGTPVRLRVVATDKKMN</sequence>
<name>A0A0F8B2Z5_CERFI</name>
<feature type="region of interest" description="Disordered" evidence="6">
    <location>
        <begin position="1"/>
        <end position="45"/>
    </location>
</feature>
<reference evidence="9 10" key="1">
    <citation type="submission" date="2015-04" db="EMBL/GenBank/DDBJ databases">
        <title>Genome sequence of Ceratocystis platani, a major pathogen of plane trees.</title>
        <authorList>
            <person name="Belbahri L."/>
        </authorList>
    </citation>
    <scope>NUCLEOTIDE SEQUENCE [LARGE SCALE GENOMIC DNA]</scope>
    <source>
        <strain evidence="9 10">CFO</strain>
    </source>
</reference>
<evidence type="ECO:0000259" key="8">
    <source>
        <dbReference type="Pfam" id="PF04884"/>
    </source>
</evidence>
<evidence type="ECO:0000256" key="2">
    <source>
        <dbReference type="ARBA" id="ARBA00007558"/>
    </source>
</evidence>
<keyword evidence="4 7" id="KW-1133">Transmembrane helix</keyword>
<protein>
    <recommendedName>
        <fullName evidence="8">Protein root UVB sensitive/RUS domain-containing protein</fullName>
    </recommendedName>
</protein>
<keyword evidence="5 7" id="KW-0472">Membrane</keyword>
<evidence type="ECO:0000256" key="5">
    <source>
        <dbReference type="ARBA" id="ARBA00023136"/>
    </source>
</evidence>
<feature type="compositionally biased region" description="Low complexity" evidence="6">
    <location>
        <begin position="1"/>
        <end position="15"/>
    </location>
</feature>
<dbReference type="GO" id="GO:0016020">
    <property type="term" value="C:membrane"/>
    <property type="evidence" value="ECO:0007669"/>
    <property type="project" value="UniProtKB-SubCell"/>
</dbReference>
<feature type="transmembrane region" description="Helical" evidence="7">
    <location>
        <begin position="295"/>
        <end position="314"/>
    </location>
</feature>
<gene>
    <name evidence="9" type="ORF">CFO_g1803</name>
</gene>
<keyword evidence="3 7" id="KW-0812">Transmembrane</keyword>
<feature type="domain" description="Protein root UVB sensitive/RUS" evidence="8">
    <location>
        <begin position="102"/>
        <end position="337"/>
    </location>
</feature>
<proteinExistence type="inferred from homology"/>
<evidence type="ECO:0000256" key="3">
    <source>
        <dbReference type="ARBA" id="ARBA00022692"/>
    </source>
</evidence>
<evidence type="ECO:0000313" key="9">
    <source>
        <dbReference type="EMBL" id="KKF95841.1"/>
    </source>
</evidence>
<evidence type="ECO:0000313" key="10">
    <source>
        <dbReference type="Proteomes" id="UP000034841"/>
    </source>
</evidence>
<accession>A0A0F8B2Z5</accession>
<dbReference type="InterPro" id="IPR006968">
    <property type="entry name" value="RUS_fam"/>
</dbReference>
<dbReference type="AlphaFoldDB" id="A0A0F8B2Z5"/>
<evidence type="ECO:0000256" key="7">
    <source>
        <dbReference type="SAM" id="Phobius"/>
    </source>
</evidence>
<comment type="caution">
    <text evidence="9">The sequence shown here is derived from an EMBL/GenBank/DDBJ whole genome shotgun (WGS) entry which is preliminary data.</text>
</comment>
<comment type="similarity">
    <text evidence="2">Belongs to the RUS1 family.</text>
</comment>
<evidence type="ECO:0000256" key="4">
    <source>
        <dbReference type="ARBA" id="ARBA00022989"/>
    </source>
</evidence>
<organism evidence="9 10">
    <name type="scientific">Ceratocystis fimbriata f. sp. platani</name>
    <dbReference type="NCBI Taxonomy" id="88771"/>
    <lineage>
        <taxon>Eukaryota</taxon>
        <taxon>Fungi</taxon>
        <taxon>Dikarya</taxon>
        <taxon>Ascomycota</taxon>
        <taxon>Pezizomycotina</taxon>
        <taxon>Sordariomycetes</taxon>
        <taxon>Hypocreomycetidae</taxon>
        <taxon>Microascales</taxon>
        <taxon>Ceratocystidaceae</taxon>
        <taxon>Ceratocystis</taxon>
    </lineage>
</organism>
<keyword evidence="10" id="KW-1185">Reference proteome</keyword>
<evidence type="ECO:0000256" key="6">
    <source>
        <dbReference type="SAM" id="MobiDB-lite"/>
    </source>
</evidence>
<dbReference type="Pfam" id="PF04884">
    <property type="entry name" value="UVB_sens_prot"/>
    <property type="match status" value="1"/>
</dbReference>
<comment type="subcellular location">
    <subcellularLocation>
        <location evidence="1">Membrane</location>
    </subcellularLocation>
</comment>
<feature type="transmembrane region" description="Helical" evidence="7">
    <location>
        <begin position="272"/>
        <end position="289"/>
    </location>
</feature>
<evidence type="ECO:0000256" key="1">
    <source>
        <dbReference type="ARBA" id="ARBA00004370"/>
    </source>
</evidence>
<dbReference type="InterPro" id="IPR054549">
    <property type="entry name" value="UVB_sens_RUS_dom"/>
</dbReference>